<evidence type="ECO:0000313" key="3">
    <source>
        <dbReference type="Proteomes" id="UP000326062"/>
    </source>
</evidence>
<dbReference type="InterPro" id="IPR057983">
    <property type="entry name" value="NAA35-like_N"/>
</dbReference>
<protein>
    <recommendedName>
        <fullName evidence="1">NAA35-like N-terminal domain-containing protein</fullName>
    </recommendedName>
</protein>
<name>A0A5N3XL26_MUNRE</name>
<dbReference type="InterPro" id="IPR007244">
    <property type="entry name" value="Naa35_N"/>
</dbReference>
<evidence type="ECO:0000259" key="1">
    <source>
        <dbReference type="Pfam" id="PF04112"/>
    </source>
</evidence>
<dbReference type="Pfam" id="PF04112">
    <property type="entry name" value="Mak10"/>
    <property type="match status" value="1"/>
</dbReference>
<accession>A0A5N3XL26</accession>
<keyword evidence="3" id="KW-1185">Reference proteome</keyword>
<dbReference type="PANTHER" id="PTHR21373">
    <property type="entry name" value="GLUCOSE REPRESSIBLE PROTEIN MAK10"/>
    <property type="match status" value="1"/>
</dbReference>
<dbReference type="EMBL" id="VCEB01000009">
    <property type="protein sequence ID" value="KAB0373155.1"/>
    <property type="molecule type" value="Genomic_DNA"/>
</dbReference>
<dbReference type="AlphaFoldDB" id="A0A5N3XL26"/>
<gene>
    <name evidence="2" type="ORF">FD755_014814</name>
</gene>
<proteinExistence type="predicted"/>
<feature type="domain" description="NAA35-like N-terminal" evidence="1">
    <location>
        <begin position="46"/>
        <end position="137"/>
    </location>
</feature>
<organism evidence="2 3">
    <name type="scientific">Muntiacus reevesi</name>
    <name type="common">Reeves' muntjac</name>
    <name type="synonym">Cervus reevesi</name>
    <dbReference type="NCBI Taxonomy" id="9886"/>
    <lineage>
        <taxon>Eukaryota</taxon>
        <taxon>Metazoa</taxon>
        <taxon>Chordata</taxon>
        <taxon>Craniata</taxon>
        <taxon>Vertebrata</taxon>
        <taxon>Euteleostomi</taxon>
        <taxon>Mammalia</taxon>
        <taxon>Eutheria</taxon>
        <taxon>Laurasiatheria</taxon>
        <taxon>Artiodactyla</taxon>
        <taxon>Ruminantia</taxon>
        <taxon>Pecora</taxon>
        <taxon>Cervidae</taxon>
        <taxon>Muntiacinae</taxon>
        <taxon>Muntiacus</taxon>
    </lineage>
</organism>
<dbReference type="PANTHER" id="PTHR21373:SF0">
    <property type="entry name" value="N-ALPHA-ACETYLTRANSFERASE 35, NATC AUXILIARY SUBUNIT"/>
    <property type="match status" value="1"/>
</dbReference>
<sequence length="258" mass="29475">MVMKASVEDDDSGWELGIPEKMEKSNTNWVDITQDFEEACRELKLGELLHDKLFGLFEAMSAIEMMDPKMDAGMIGNQVNRKVLNFEQAIKDGTIKIKDLTLPELIGIMDTCFCCLITWLEGHSLAQTVFTCLYIHNPDFIEDPAMKAFALGILKICDIAREKVNKAAVFEEKLLKSQKAVYRNKMANKCKMFNLILEMQIKTLCTFWSLRHVNMDLVRKRTLLSRYMTRSRIAGSYDNSTLRVCINIAALENNLAVL</sequence>
<comment type="caution">
    <text evidence="2">The sequence shown here is derived from an EMBL/GenBank/DDBJ whole genome shotgun (WGS) entry which is preliminary data.</text>
</comment>
<reference evidence="2 3" key="1">
    <citation type="submission" date="2019-06" db="EMBL/GenBank/DDBJ databases">
        <title>Discovery of a novel chromosome fission-fusion reversal in muntjac.</title>
        <authorList>
            <person name="Mudd A.B."/>
            <person name="Bredeson J.V."/>
            <person name="Baum R."/>
            <person name="Hockemeyer D."/>
            <person name="Rokhsar D.S."/>
        </authorList>
    </citation>
    <scope>NUCLEOTIDE SEQUENCE [LARGE SCALE GENOMIC DNA]</scope>
    <source>
        <strain evidence="2">UCam_UCB_Mr</strain>
        <tissue evidence="2">Fibroblast cell line</tissue>
    </source>
</reference>
<dbReference type="Proteomes" id="UP000326062">
    <property type="component" value="Chromosome 11"/>
</dbReference>
<dbReference type="GO" id="GO:0031417">
    <property type="term" value="C:NatC complex"/>
    <property type="evidence" value="ECO:0007669"/>
    <property type="project" value="InterPro"/>
</dbReference>
<evidence type="ECO:0000313" key="2">
    <source>
        <dbReference type="EMBL" id="KAB0373155.1"/>
    </source>
</evidence>